<dbReference type="RefSeq" id="WP_168035591.1">
    <property type="nucleotide sequence ID" value="NZ_JAATJH010000001.1"/>
</dbReference>
<accession>A0ABX0X7I0</accession>
<keyword evidence="2" id="KW-1185">Reference proteome</keyword>
<gene>
    <name evidence="1" type="ORF">GGR27_000263</name>
</gene>
<comment type="caution">
    <text evidence="1">The sequence shown here is derived from an EMBL/GenBank/DDBJ whole genome shotgun (WGS) entry which is preliminary data.</text>
</comment>
<dbReference type="EMBL" id="JAATJH010000001">
    <property type="protein sequence ID" value="NJC24782.1"/>
    <property type="molecule type" value="Genomic_DNA"/>
</dbReference>
<organism evidence="1 2">
    <name type="scientific">Neolewinella antarctica</name>
    <dbReference type="NCBI Taxonomy" id="442734"/>
    <lineage>
        <taxon>Bacteria</taxon>
        <taxon>Pseudomonadati</taxon>
        <taxon>Bacteroidota</taxon>
        <taxon>Saprospiria</taxon>
        <taxon>Saprospirales</taxon>
        <taxon>Lewinellaceae</taxon>
        <taxon>Neolewinella</taxon>
    </lineage>
</organism>
<protein>
    <submittedName>
        <fullName evidence="1">Uncharacterized protein</fullName>
    </submittedName>
</protein>
<proteinExistence type="predicted"/>
<reference evidence="1 2" key="1">
    <citation type="submission" date="2020-03" db="EMBL/GenBank/DDBJ databases">
        <title>Genomic Encyclopedia of Type Strains, Phase IV (KMG-IV): sequencing the most valuable type-strain genomes for metagenomic binning, comparative biology and taxonomic classification.</title>
        <authorList>
            <person name="Goeker M."/>
        </authorList>
    </citation>
    <scope>NUCLEOTIDE SEQUENCE [LARGE SCALE GENOMIC DNA]</scope>
    <source>
        <strain evidence="1 2">DSM 105096</strain>
    </source>
</reference>
<dbReference type="Proteomes" id="UP000770785">
    <property type="component" value="Unassembled WGS sequence"/>
</dbReference>
<name>A0ABX0X7I0_9BACT</name>
<evidence type="ECO:0000313" key="1">
    <source>
        <dbReference type="EMBL" id="NJC24782.1"/>
    </source>
</evidence>
<evidence type="ECO:0000313" key="2">
    <source>
        <dbReference type="Proteomes" id="UP000770785"/>
    </source>
</evidence>
<sequence length="239" mass="26956">MTTQEKADIHELLSAFRIGPAIERLAPHVTLLPRPRQENLSLQLAKLRGRNEHFNNVRKADHTPTDRRRENDDLVKALQLILSQFEINDKPRSLADIIGRDLDDDFLEREKEKQASPDATTSDKGFHEKVIYVGSPSVKQATVTVGKSYGATYHKCTQTLRRFNVAIERGDRDGGQIVGVTTGNSQARFGEKVLVWVTPKPLGKTEITVVVDSNLRDTVLDMGRHQQLLDKLTHAIQYD</sequence>